<dbReference type="InterPro" id="IPR007016">
    <property type="entry name" value="O-antigen_ligase-rel_domated"/>
</dbReference>
<feature type="transmembrane region" description="Helical" evidence="5">
    <location>
        <begin position="96"/>
        <end position="115"/>
    </location>
</feature>
<dbReference type="Proteomes" id="UP000239720">
    <property type="component" value="Unassembled WGS sequence"/>
</dbReference>
<comment type="subcellular location">
    <subcellularLocation>
        <location evidence="1">Membrane</location>
        <topology evidence="1">Multi-pass membrane protein</topology>
    </subcellularLocation>
</comment>
<sequence>MKNISKWVVLFLPVAAMIFNRDVFDVRIPVFGRTSFFMIVFFLSTPLFFIRLLKNYKMRVEKIAFQVIVSVMCLAGAILLSAMVNSLTGDILNYSSALNSFISYSIFFLVLFFTVKTVNELDIVDEYYRTWMIILLIINLIGFAQILAIQKVPFFEARFKWENMRLGSGRIASTFRWQGMLVAFLGLMLPTIASNIIAAKSKRWRIYYIANYILSVAVLFFTGSRTSLLVLPLSVAPILIALKDRRAIKPVVASILGISVLTVYLIRSDYNAILRAFGIRSAGDRFIEIMVYGGTKGRQWIWAEAIRLWGTSPIFGIGPTQLYEYIGMHPHSSYIQVLTEEGILGFLVFLVFMVVLTRLCFKLWKMKTPDTSINLKSKGLALGLINFMLYQFTASAIDYHFVYLFIALCVVFYGKHSVIREKIGYNK</sequence>
<feature type="transmembrane region" description="Helical" evidence="5">
    <location>
        <begin position="247"/>
        <end position="266"/>
    </location>
</feature>
<dbReference type="PANTHER" id="PTHR37422">
    <property type="entry name" value="TEICHURONIC ACID BIOSYNTHESIS PROTEIN TUAE"/>
    <property type="match status" value="1"/>
</dbReference>
<dbReference type="RefSeq" id="WP_105368217.1">
    <property type="nucleotide sequence ID" value="NZ_NEMB01000003.1"/>
</dbReference>
<dbReference type="GO" id="GO:0016020">
    <property type="term" value="C:membrane"/>
    <property type="evidence" value="ECO:0007669"/>
    <property type="project" value="UniProtKB-SubCell"/>
</dbReference>
<evidence type="ECO:0000256" key="1">
    <source>
        <dbReference type="ARBA" id="ARBA00004141"/>
    </source>
</evidence>
<evidence type="ECO:0000256" key="5">
    <source>
        <dbReference type="SAM" id="Phobius"/>
    </source>
</evidence>
<evidence type="ECO:0000313" key="7">
    <source>
        <dbReference type="EMBL" id="PQQ67141.1"/>
    </source>
</evidence>
<keyword evidence="3 5" id="KW-1133">Transmembrane helix</keyword>
<dbReference type="InterPro" id="IPR051533">
    <property type="entry name" value="WaaL-like"/>
</dbReference>
<keyword evidence="2 5" id="KW-0812">Transmembrane</keyword>
<proteinExistence type="predicted"/>
<keyword evidence="4 5" id="KW-0472">Membrane</keyword>
<organism evidence="7 8">
    <name type="scientific">Acetivibrio saccincola</name>
    <dbReference type="NCBI Taxonomy" id="1677857"/>
    <lineage>
        <taxon>Bacteria</taxon>
        <taxon>Bacillati</taxon>
        <taxon>Bacillota</taxon>
        <taxon>Clostridia</taxon>
        <taxon>Eubacteriales</taxon>
        <taxon>Oscillospiraceae</taxon>
        <taxon>Acetivibrio</taxon>
    </lineage>
</organism>
<evidence type="ECO:0000256" key="2">
    <source>
        <dbReference type="ARBA" id="ARBA00022692"/>
    </source>
</evidence>
<accession>A0A2S8RBK1</accession>
<feature type="transmembrane region" description="Helical" evidence="5">
    <location>
        <begin position="63"/>
        <end position="84"/>
    </location>
</feature>
<dbReference type="AlphaFoldDB" id="A0A2S8RBK1"/>
<evidence type="ECO:0000259" key="6">
    <source>
        <dbReference type="Pfam" id="PF04932"/>
    </source>
</evidence>
<evidence type="ECO:0000313" key="8">
    <source>
        <dbReference type="Proteomes" id="UP000239720"/>
    </source>
</evidence>
<name>A0A2S8RBK1_9FIRM</name>
<feature type="domain" description="O-antigen ligase-related" evidence="6">
    <location>
        <begin position="212"/>
        <end position="350"/>
    </location>
</feature>
<dbReference type="EMBL" id="NEMB01000003">
    <property type="protein sequence ID" value="PQQ67141.1"/>
    <property type="molecule type" value="Genomic_DNA"/>
</dbReference>
<gene>
    <name evidence="7" type="ORF">B9R14_10550</name>
</gene>
<dbReference type="Pfam" id="PF04932">
    <property type="entry name" value="Wzy_C"/>
    <property type="match status" value="1"/>
</dbReference>
<reference evidence="7 8" key="1">
    <citation type="journal article" date="2018" name="Syst. Appl. Microbiol.">
        <title>Characterization and high-quality draft genome sequence of Herbivorax saccincola A7, an anaerobic, alkaliphilic, thermophilic, cellulolytic, and xylanolytic bacterium.</title>
        <authorList>
            <person name="Aikawa S."/>
            <person name="Baramee S."/>
            <person name="Sermsathanaswadi J."/>
            <person name="Thianheng P."/>
            <person name="Tachaapaikoon C."/>
            <person name="Shikata A."/>
            <person name="Waeonukul R."/>
            <person name="Pason P."/>
            <person name="Ratanakhanokchai K."/>
            <person name="Kosugi A."/>
        </authorList>
    </citation>
    <scope>NUCLEOTIDE SEQUENCE [LARGE SCALE GENOMIC DNA]</scope>
    <source>
        <strain evidence="7 8">A7</strain>
    </source>
</reference>
<feature type="transmembrane region" description="Helical" evidence="5">
    <location>
        <begin position="127"/>
        <end position="149"/>
    </location>
</feature>
<dbReference type="PANTHER" id="PTHR37422:SF13">
    <property type="entry name" value="LIPOPOLYSACCHARIDE BIOSYNTHESIS PROTEIN PA4999-RELATED"/>
    <property type="match status" value="1"/>
</dbReference>
<evidence type="ECO:0000256" key="3">
    <source>
        <dbReference type="ARBA" id="ARBA00022989"/>
    </source>
</evidence>
<evidence type="ECO:0000256" key="4">
    <source>
        <dbReference type="ARBA" id="ARBA00023136"/>
    </source>
</evidence>
<feature type="transmembrane region" description="Helical" evidence="5">
    <location>
        <begin position="175"/>
        <end position="197"/>
    </location>
</feature>
<feature type="transmembrane region" description="Helical" evidence="5">
    <location>
        <begin position="209"/>
        <end position="235"/>
    </location>
</feature>
<feature type="transmembrane region" description="Helical" evidence="5">
    <location>
        <begin position="30"/>
        <end position="51"/>
    </location>
</feature>
<feature type="transmembrane region" description="Helical" evidence="5">
    <location>
        <begin position="343"/>
        <end position="361"/>
    </location>
</feature>
<feature type="transmembrane region" description="Helical" evidence="5">
    <location>
        <begin position="396"/>
        <end position="414"/>
    </location>
</feature>
<comment type="caution">
    <text evidence="7">The sequence shown here is derived from an EMBL/GenBank/DDBJ whole genome shotgun (WGS) entry which is preliminary data.</text>
</comment>
<protein>
    <recommendedName>
        <fullName evidence="6">O-antigen ligase-related domain-containing protein</fullName>
    </recommendedName>
</protein>
<dbReference type="OrthoDB" id="1808577at2"/>